<evidence type="ECO:0000256" key="1">
    <source>
        <dbReference type="SAM" id="SignalP"/>
    </source>
</evidence>
<sequence>MGNTVFASQLMNYLAIVTFATALYSASAAADSFRCQNDLVYLGDSKAAVLQKCGEPLVKDAFCETRPAQTTSTTQGSTVVNVATCENVDEWTYNPGSGKFMTTLRFESGKLANIKLGDRAK</sequence>
<keyword evidence="3" id="KW-1185">Reference proteome</keyword>
<feature type="signal peptide" evidence="1">
    <location>
        <begin position="1"/>
        <end position="30"/>
    </location>
</feature>
<organism evidence="2 3">
    <name type="scientific">Jeongeupia chitinilytica</name>
    <dbReference type="NCBI Taxonomy" id="1041641"/>
    <lineage>
        <taxon>Bacteria</taxon>
        <taxon>Pseudomonadati</taxon>
        <taxon>Pseudomonadota</taxon>
        <taxon>Betaproteobacteria</taxon>
        <taxon>Neisseriales</taxon>
        <taxon>Chitinibacteraceae</taxon>
        <taxon>Jeongeupia</taxon>
    </lineage>
</organism>
<dbReference type="Proteomes" id="UP000604737">
    <property type="component" value="Unassembled WGS sequence"/>
</dbReference>
<dbReference type="EMBL" id="BMYO01000005">
    <property type="protein sequence ID" value="GHD63036.1"/>
    <property type="molecule type" value="Genomic_DNA"/>
</dbReference>
<proteinExistence type="predicted"/>
<evidence type="ECO:0000313" key="3">
    <source>
        <dbReference type="Proteomes" id="UP000604737"/>
    </source>
</evidence>
<feature type="chain" id="PRO_5045085249" description="DUF2845 domain-containing protein" evidence="1">
    <location>
        <begin position="31"/>
        <end position="121"/>
    </location>
</feature>
<name>A0ABQ3GZM1_9NEIS</name>
<protein>
    <recommendedName>
        <fullName evidence="4">DUF2845 domain-containing protein</fullName>
    </recommendedName>
</protein>
<dbReference type="Pfam" id="PF11006">
    <property type="entry name" value="DUF2845"/>
    <property type="match status" value="1"/>
</dbReference>
<accession>A0ABQ3GZM1</accession>
<reference evidence="3" key="1">
    <citation type="journal article" date="2019" name="Int. J. Syst. Evol. Microbiol.">
        <title>The Global Catalogue of Microorganisms (GCM) 10K type strain sequencing project: providing services to taxonomists for standard genome sequencing and annotation.</title>
        <authorList>
            <consortium name="The Broad Institute Genomics Platform"/>
            <consortium name="The Broad Institute Genome Sequencing Center for Infectious Disease"/>
            <person name="Wu L."/>
            <person name="Ma J."/>
        </authorList>
    </citation>
    <scope>NUCLEOTIDE SEQUENCE [LARGE SCALE GENOMIC DNA]</scope>
    <source>
        <strain evidence="3">KCTC 23701</strain>
    </source>
</reference>
<dbReference type="InterPro" id="IPR021268">
    <property type="entry name" value="DUF2845"/>
</dbReference>
<evidence type="ECO:0008006" key="4">
    <source>
        <dbReference type="Google" id="ProtNLM"/>
    </source>
</evidence>
<evidence type="ECO:0000313" key="2">
    <source>
        <dbReference type="EMBL" id="GHD63036.1"/>
    </source>
</evidence>
<keyword evidence="1" id="KW-0732">Signal</keyword>
<gene>
    <name evidence="2" type="ORF">GCM10007350_19650</name>
</gene>
<comment type="caution">
    <text evidence="2">The sequence shown here is derived from an EMBL/GenBank/DDBJ whole genome shotgun (WGS) entry which is preliminary data.</text>
</comment>